<evidence type="ECO:0000256" key="3">
    <source>
        <dbReference type="ARBA" id="ARBA00022630"/>
    </source>
</evidence>
<dbReference type="Pfam" id="PF13426">
    <property type="entry name" value="PAS_9"/>
    <property type="match status" value="1"/>
</dbReference>
<dbReference type="InterPro" id="IPR000014">
    <property type="entry name" value="PAS"/>
</dbReference>
<keyword evidence="5" id="KW-0157">Chromophore</keyword>
<dbReference type="EMBL" id="LGRX02030144">
    <property type="protein sequence ID" value="KAK3246046.1"/>
    <property type="molecule type" value="Genomic_DNA"/>
</dbReference>
<keyword evidence="1" id="KW-0600">Photoreceptor protein</keyword>
<sequence>MPGLEDLPVEPSKSQILRRLLEMSPYALCISDYKAEGLPVIYANSNFYDITGYNQQEVVGRNCKFLQGEDSDASVIEQMREALKLGQGCSCRILNYDKAGTKMWNDISLAPIRRADGEITHYIGVLMLKKAPSFRPLYRRRTRVSLMDEDPKVEGEGDDDNSSPTVKRHGLTAKRISRPSGMSDEDWIQKRRARRQAGECTVQPDVNAWMTLVRRTLDPKWCPSWAVPLEHEGLKQKQPDADYVIAAVAGVDVSEVPMQVVENESSAFVAEAKRERMTSSQM</sequence>
<evidence type="ECO:0000313" key="9">
    <source>
        <dbReference type="Proteomes" id="UP001190700"/>
    </source>
</evidence>
<dbReference type="SMART" id="SM00091">
    <property type="entry name" value="PAS"/>
    <property type="match status" value="1"/>
</dbReference>
<feature type="region of interest" description="Disordered" evidence="6">
    <location>
        <begin position="148"/>
        <end position="167"/>
    </location>
</feature>
<dbReference type="PROSITE" id="PS50112">
    <property type="entry name" value="PAS"/>
    <property type="match status" value="1"/>
</dbReference>
<keyword evidence="4" id="KW-0288">FMN</keyword>
<dbReference type="PANTHER" id="PTHR47429">
    <property type="entry name" value="PROTEIN TWIN LOV 1"/>
    <property type="match status" value="1"/>
</dbReference>
<evidence type="ECO:0000256" key="1">
    <source>
        <dbReference type="ARBA" id="ARBA00022543"/>
    </source>
</evidence>
<evidence type="ECO:0000256" key="6">
    <source>
        <dbReference type="SAM" id="MobiDB-lite"/>
    </source>
</evidence>
<reference evidence="8 9" key="1">
    <citation type="journal article" date="2015" name="Genome Biol. Evol.">
        <title>Comparative Genomics of a Bacterivorous Green Alga Reveals Evolutionary Causalities and Consequences of Phago-Mixotrophic Mode of Nutrition.</title>
        <authorList>
            <person name="Burns J.A."/>
            <person name="Paasch A."/>
            <person name="Narechania A."/>
            <person name="Kim E."/>
        </authorList>
    </citation>
    <scope>NUCLEOTIDE SEQUENCE [LARGE SCALE GENOMIC DNA]</scope>
    <source>
        <strain evidence="8 9">PLY_AMNH</strain>
    </source>
</reference>
<dbReference type="CDD" id="cd00130">
    <property type="entry name" value="PAS"/>
    <property type="match status" value="1"/>
</dbReference>
<dbReference type="Proteomes" id="UP001190700">
    <property type="component" value="Unassembled WGS sequence"/>
</dbReference>
<dbReference type="GO" id="GO:0009881">
    <property type="term" value="F:photoreceptor activity"/>
    <property type="evidence" value="ECO:0007669"/>
    <property type="project" value="UniProtKB-KW"/>
</dbReference>
<dbReference type="PANTHER" id="PTHR47429:SF2">
    <property type="entry name" value="PROTEIN TWIN LOV 1"/>
    <property type="match status" value="1"/>
</dbReference>
<protein>
    <recommendedName>
        <fullName evidence="7">PAS domain-containing protein</fullName>
    </recommendedName>
</protein>
<dbReference type="NCBIfam" id="TIGR00229">
    <property type="entry name" value="sensory_box"/>
    <property type="match status" value="1"/>
</dbReference>
<dbReference type="AlphaFoldDB" id="A0AAE0C085"/>
<dbReference type="Gene3D" id="3.30.450.20">
    <property type="entry name" value="PAS domain"/>
    <property type="match status" value="1"/>
</dbReference>
<keyword evidence="2" id="KW-0716">Sensory transduction</keyword>
<evidence type="ECO:0000256" key="2">
    <source>
        <dbReference type="ARBA" id="ARBA00022606"/>
    </source>
</evidence>
<organism evidence="8 9">
    <name type="scientific">Cymbomonas tetramitiformis</name>
    <dbReference type="NCBI Taxonomy" id="36881"/>
    <lineage>
        <taxon>Eukaryota</taxon>
        <taxon>Viridiplantae</taxon>
        <taxon>Chlorophyta</taxon>
        <taxon>Pyramimonadophyceae</taxon>
        <taxon>Pyramimonadales</taxon>
        <taxon>Pyramimonadaceae</taxon>
        <taxon>Cymbomonas</taxon>
    </lineage>
</organism>
<comment type="caution">
    <text evidence="8">The sequence shown here is derived from an EMBL/GenBank/DDBJ whole genome shotgun (WGS) entry which is preliminary data.</text>
</comment>
<name>A0AAE0C085_9CHLO</name>
<dbReference type="SUPFAM" id="SSF55785">
    <property type="entry name" value="PYP-like sensor domain (PAS domain)"/>
    <property type="match status" value="1"/>
</dbReference>
<dbReference type="GO" id="GO:0005634">
    <property type="term" value="C:nucleus"/>
    <property type="evidence" value="ECO:0007669"/>
    <property type="project" value="TreeGrafter"/>
</dbReference>
<evidence type="ECO:0000256" key="5">
    <source>
        <dbReference type="ARBA" id="ARBA00022991"/>
    </source>
</evidence>
<keyword evidence="9" id="KW-1185">Reference proteome</keyword>
<proteinExistence type="predicted"/>
<gene>
    <name evidence="8" type="ORF">CYMTET_44406</name>
</gene>
<evidence type="ECO:0000259" key="7">
    <source>
        <dbReference type="PROSITE" id="PS50112"/>
    </source>
</evidence>
<accession>A0AAE0C085</accession>
<evidence type="ECO:0000313" key="8">
    <source>
        <dbReference type="EMBL" id="KAK3246046.1"/>
    </source>
</evidence>
<feature type="domain" description="PAS" evidence="7">
    <location>
        <begin position="13"/>
        <end position="86"/>
    </location>
</feature>
<keyword evidence="3" id="KW-0285">Flavoprotein</keyword>
<dbReference type="InterPro" id="IPR035965">
    <property type="entry name" value="PAS-like_dom_sf"/>
</dbReference>
<keyword evidence="1" id="KW-0675">Receptor</keyword>
<evidence type="ECO:0000256" key="4">
    <source>
        <dbReference type="ARBA" id="ARBA00022643"/>
    </source>
</evidence>